<proteinExistence type="predicted"/>
<keyword evidence="3" id="KW-0804">Transcription</keyword>
<dbReference type="RefSeq" id="WP_068042392.1">
    <property type="nucleotide sequence ID" value="NZ_JAAXOO010000005.1"/>
</dbReference>
<evidence type="ECO:0000256" key="2">
    <source>
        <dbReference type="ARBA" id="ARBA00023125"/>
    </source>
</evidence>
<dbReference type="InterPro" id="IPR009057">
    <property type="entry name" value="Homeodomain-like_sf"/>
</dbReference>
<evidence type="ECO:0000313" key="7">
    <source>
        <dbReference type="Proteomes" id="UP000565715"/>
    </source>
</evidence>
<reference evidence="6 7" key="1">
    <citation type="submission" date="2020-04" db="EMBL/GenBank/DDBJ databases">
        <title>MicrobeNet Type strains.</title>
        <authorList>
            <person name="Nicholson A.C."/>
        </authorList>
    </citation>
    <scope>NUCLEOTIDE SEQUENCE [LARGE SCALE GENOMIC DNA]</scope>
    <source>
        <strain evidence="6 7">DSM 45078</strain>
    </source>
</reference>
<evidence type="ECO:0000313" key="6">
    <source>
        <dbReference type="EMBL" id="NKY35350.1"/>
    </source>
</evidence>
<dbReference type="PANTHER" id="PTHR30055">
    <property type="entry name" value="HTH-TYPE TRANSCRIPTIONAL REGULATOR RUTR"/>
    <property type="match status" value="1"/>
</dbReference>
<protein>
    <submittedName>
        <fullName evidence="6">TetR/AcrR family transcriptional regulator</fullName>
    </submittedName>
</protein>
<evidence type="ECO:0000256" key="3">
    <source>
        <dbReference type="ARBA" id="ARBA00023163"/>
    </source>
</evidence>
<organism evidence="6 7">
    <name type="scientific">Nocardia speluncae</name>
    <dbReference type="NCBI Taxonomy" id="419477"/>
    <lineage>
        <taxon>Bacteria</taxon>
        <taxon>Bacillati</taxon>
        <taxon>Actinomycetota</taxon>
        <taxon>Actinomycetes</taxon>
        <taxon>Mycobacteriales</taxon>
        <taxon>Nocardiaceae</taxon>
        <taxon>Nocardia</taxon>
    </lineage>
</organism>
<dbReference type="InterPro" id="IPR036271">
    <property type="entry name" value="Tet_transcr_reg_TetR-rel_C_sf"/>
</dbReference>
<dbReference type="Pfam" id="PF00440">
    <property type="entry name" value="TetR_N"/>
    <property type="match status" value="1"/>
</dbReference>
<dbReference type="InterPro" id="IPR011075">
    <property type="entry name" value="TetR_C"/>
</dbReference>
<evidence type="ECO:0000256" key="1">
    <source>
        <dbReference type="ARBA" id="ARBA00023015"/>
    </source>
</evidence>
<dbReference type="Pfam" id="PF16859">
    <property type="entry name" value="TetR_C_11"/>
    <property type="match status" value="1"/>
</dbReference>
<dbReference type="GO" id="GO:0000976">
    <property type="term" value="F:transcription cis-regulatory region binding"/>
    <property type="evidence" value="ECO:0007669"/>
    <property type="project" value="TreeGrafter"/>
</dbReference>
<dbReference type="GO" id="GO:0003700">
    <property type="term" value="F:DNA-binding transcription factor activity"/>
    <property type="evidence" value="ECO:0007669"/>
    <property type="project" value="TreeGrafter"/>
</dbReference>
<comment type="caution">
    <text evidence="6">The sequence shown here is derived from an EMBL/GenBank/DDBJ whole genome shotgun (WGS) entry which is preliminary data.</text>
</comment>
<name>A0A846XL40_9NOCA</name>
<dbReference type="AlphaFoldDB" id="A0A846XL40"/>
<dbReference type="PRINTS" id="PR00455">
    <property type="entry name" value="HTHTETR"/>
</dbReference>
<evidence type="ECO:0000259" key="5">
    <source>
        <dbReference type="PROSITE" id="PS50977"/>
    </source>
</evidence>
<dbReference type="SUPFAM" id="SSF46689">
    <property type="entry name" value="Homeodomain-like"/>
    <property type="match status" value="1"/>
</dbReference>
<feature type="domain" description="HTH tetR-type" evidence="5">
    <location>
        <begin position="13"/>
        <end position="73"/>
    </location>
</feature>
<accession>A0A846XL40</accession>
<dbReference type="InterPro" id="IPR001647">
    <property type="entry name" value="HTH_TetR"/>
</dbReference>
<dbReference type="PANTHER" id="PTHR30055:SF148">
    <property type="entry name" value="TETR-FAMILY TRANSCRIPTIONAL REGULATOR"/>
    <property type="match status" value="1"/>
</dbReference>
<keyword evidence="2 4" id="KW-0238">DNA-binding</keyword>
<dbReference type="Proteomes" id="UP000565715">
    <property type="component" value="Unassembled WGS sequence"/>
</dbReference>
<dbReference type="Gene3D" id="1.10.357.10">
    <property type="entry name" value="Tetracycline Repressor, domain 2"/>
    <property type="match status" value="1"/>
</dbReference>
<feature type="DNA-binding region" description="H-T-H motif" evidence="4">
    <location>
        <begin position="36"/>
        <end position="55"/>
    </location>
</feature>
<evidence type="ECO:0000256" key="4">
    <source>
        <dbReference type="PROSITE-ProRule" id="PRU00335"/>
    </source>
</evidence>
<dbReference type="SUPFAM" id="SSF48498">
    <property type="entry name" value="Tetracyclin repressor-like, C-terminal domain"/>
    <property type="match status" value="1"/>
</dbReference>
<dbReference type="PROSITE" id="PS50977">
    <property type="entry name" value="HTH_TETR_2"/>
    <property type="match status" value="1"/>
</dbReference>
<dbReference type="EMBL" id="JAAXOO010000005">
    <property type="protein sequence ID" value="NKY35350.1"/>
    <property type="molecule type" value="Genomic_DNA"/>
</dbReference>
<gene>
    <name evidence="6" type="ORF">HGA13_20085</name>
</gene>
<keyword evidence="1" id="KW-0805">Transcription regulation</keyword>
<dbReference type="Gene3D" id="1.10.10.60">
    <property type="entry name" value="Homeodomain-like"/>
    <property type="match status" value="1"/>
</dbReference>
<dbReference type="InterPro" id="IPR050109">
    <property type="entry name" value="HTH-type_TetR-like_transc_reg"/>
</dbReference>
<sequence length="194" mass="21136">MDAESDKITSGRPRRADSIFTATLELLADSGYDGLTMEAVAARAGVNKTTLYRWWKSKDEVLAAALTDSDLLAFEVPDTGSLRGDLVQTSRHIHTLLTDPATAPIAAAVLAAGPRRPALVAVGRTFFADRAEREHPIFRRAVDRGELPEHADPRSIMDMLAGAIWFRLFLRAEELRDEDLCAAVDLVLDGAAAH</sequence>
<keyword evidence="7" id="KW-1185">Reference proteome</keyword>